<gene>
    <name evidence="2" type="ORF">OIU84_027774</name>
</gene>
<accession>A0AAD6PA42</accession>
<dbReference type="Proteomes" id="UP001162972">
    <property type="component" value="Chromosome 19"/>
</dbReference>
<evidence type="ECO:0000256" key="1">
    <source>
        <dbReference type="SAM" id="MobiDB-lite"/>
    </source>
</evidence>
<organism evidence="2 3">
    <name type="scientific">Salix udensis</name>
    <dbReference type="NCBI Taxonomy" id="889485"/>
    <lineage>
        <taxon>Eukaryota</taxon>
        <taxon>Viridiplantae</taxon>
        <taxon>Streptophyta</taxon>
        <taxon>Embryophyta</taxon>
        <taxon>Tracheophyta</taxon>
        <taxon>Spermatophyta</taxon>
        <taxon>Magnoliopsida</taxon>
        <taxon>eudicotyledons</taxon>
        <taxon>Gunneridae</taxon>
        <taxon>Pentapetalae</taxon>
        <taxon>rosids</taxon>
        <taxon>fabids</taxon>
        <taxon>Malpighiales</taxon>
        <taxon>Salicaceae</taxon>
        <taxon>Saliceae</taxon>
        <taxon>Salix</taxon>
    </lineage>
</organism>
<evidence type="ECO:0000313" key="3">
    <source>
        <dbReference type="Proteomes" id="UP001162972"/>
    </source>
</evidence>
<feature type="region of interest" description="Disordered" evidence="1">
    <location>
        <begin position="54"/>
        <end position="89"/>
    </location>
</feature>
<protein>
    <submittedName>
        <fullName evidence="2">Uncharacterized protein</fullName>
    </submittedName>
</protein>
<proteinExistence type="predicted"/>
<comment type="caution">
    <text evidence="2">The sequence shown here is derived from an EMBL/GenBank/DDBJ whole genome shotgun (WGS) entry which is preliminary data.</text>
</comment>
<evidence type="ECO:0000313" key="2">
    <source>
        <dbReference type="EMBL" id="KAJ6422862.1"/>
    </source>
</evidence>
<reference evidence="2 3" key="1">
    <citation type="journal article" date="2023" name="Int. J. Mol. Sci.">
        <title>De Novo Assembly and Annotation of 11 Diverse Shrub Willow (Salix) Genomes Reveals Novel Gene Organization in Sex-Linked Regions.</title>
        <authorList>
            <person name="Hyden B."/>
            <person name="Feng K."/>
            <person name="Yates T.B."/>
            <person name="Jawdy S."/>
            <person name="Cereghino C."/>
            <person name="Smart L.B."/>
            <person name="Muchero W."/>
        </authorList>
    </citation>
    <scope>NUCLEOTIDE SEQUENCE [LARGE SCALE GENOMIC DNA]</scope>
    <source>
        <tissue evidence="2">Shoot tip</tissue>
    </source>
</reference>
<dbReference type="AlphaFoldDB" id="A0AAD6PA42"/>
<keyword evidence="3" id="KW-1185">Reference proteome</keyword>
<name>A0AAD6PA42_9ROSI</name>
<sequence length="105" mass="12130">MADDGAEVEKREIVLGLRKKPDKPSKISKSKPKAAEVEKEKRVIVLALRKEPDLPTKISKPKPKLAKRKLEKQGNVKKKNKKRYLNDKDDGERGVTICLRMWREQ</sequence>
<feature type="compositionally biased region" description="Basic residues" evidence="1">
    <location>
        <begin position="59"/>
        <end position="83"/>
    </location>
</feature>
<dbReference type="EMBL" id="JAPFFJ010000007">
    <property type="protein sequence ID" value="KAJ6422862.1"/>
    <property type="molecule type" value="Genomic_DNA"/>
</dbReference>